<dbReference type="AlphaFoldDB" id="A0A2X1J1N2"/>
<gene>
    <name evidence="2" type="primary">ybfC</name>
    <name evidence="2" type="ORF">NCTC11126_01635</name>
</gene>
<dbReference type="Proteomes" id="UP000250561">
    <property type="component" value="Unassembled WGS sequence"/>
</dbReference>
<protein>
    <submittedName>
        <fullName evidence="2">Protein</fullName>
    </submittedName>
</protein>
<evidence type="ECO:0000256" key="1">
    <source>
        <dbReference type="SAM" id="SignalP"/>
    </source>
</evidence>
<evidence type="ECO:0000313" key="3">
    <source>
        <dbReference type="Proteomes" id="UP000250561"/>
    </source>
</evidence>
<proteinExistence type="predicted"/>
<evidence type="ECO:0000313" key="2">
    <source>
        <dbReference type="EMBL" id="SPW40303.1"/>
    </source>
</evidence>
<name>A0A2X1J1N2_ECOLX</name>
<accession>A0A2X1J1N2</accession>
<dbReference type="EMBL" id="UARS01000004">
    <property type="protein sequence ID" value="SPW40303.1"/>
    <property type="molecule type" value="Genomic_DNA"/>
</dbReference>
<keyword evidence="1" id="KW-0732">Signal</keyword>
<reference evidence="2 3" key="1">
    <citation type="submission" date="2018-06" db="EMBL/GenBank/DDBJ databases">
        <authorList>
            <consortium name="Pathogen Informatics"/>
            <person name="Doyle S."/>
        </authorList>
    </citation>
    <scope>NUCLEOTIDE SEQUENCE [LARGE SCALE GENOMIC DNA]</scope>
    <source>
        <strain evidence="2 3">NCTC11126</strain>
    </source>
</reference>
<feature type="signal peptide" evidence="1">
    <location>
        <begin position="1"/>
        <end position="19"/>
    </location>
</feature>
<organism evidence="2 3">
    <name type="scientific">Escherichia coli</name>
    <dbReference type="NCBI Taxonomy" id="562"/>
    <lineage>
        <taxon>Bacteria</taxon>
        <taxon>Pseudomonadati</taxon>
        <taxon>Pseudomonadota</taxon>
        <taxon>Gammaproteobacteria</taxon>
        <taxon>Enterobacterales</taxon>
        <taxon>Enterobacteriaceae</taxon>
        <taxon>Escherichia</taxon>
    </lineage>
</organism>
<sequence>MKRVLFFLLMIFVSFGVIADCEIQAKDHDCFTIFAKGTIFSAFPVLNNKAMWRWYQNEDIGEYYWQTELGTCKNNKFTPSGARLLIRVGSLRLNENHAIKGTLQELINTAEKNGVSRRSV</sequence>
<feature type="chain" id="PRO_5016078905" evidence="1">
    <location>
        <begin position="20"/>
        <end position="120"/>
    </location>
</feature>